<dbReference type="EMBL" id="JBHSNC010000052">
    <property type="protein sequence ID" value="MFC5531231.1"/>
    <property type="molecule type" value="Genomic_DNA"/>
</dbReference>
<dbReference type="InterPro" id="IPR012902">
    <property type="entry name" value="N_methyl_site"/>
</dbReference>
<reference evidence="5" key="1">
    <citation type="journal article" date="2019" name="Int. J. Syst. Evol. Microbiol.">
        <title>The Global Catalogue of Microorganisms (GCM) 10K type strain sequencing project: providing services to taxonomists for standard genome sequencing and annotation.</title>
        <authorList>
            <consortium name="The Broad Institute Genomics Platform"/>
            <consortium name="The Broad Institute Genome Sequencing Center for Infectious Disease"/>
            <person name="Wu L."/>
            <person name="Ma J."/>
        </authorList>
    </citation>
    <scope>NUCLEOTIDE SEQUENCE [LARGE SCALE GENOMIC DNA]</scope>
    <source>
        <strain evidence="5">CGMCC 1.18578</strain>
    </source>
</reference>
<keyword evidence="2" id="KW-0178">Competence</keyword>
<dbReference type="Pfam" id="PF07963">
    <property type="entry name" value="N_methyl"/>
    <property type="match status" value="1"/>
</dbReference>
<keyword evidence="3" id="KW-0472">Membrane</keyword>
<comment type="subcellular location">
    <subcellularLocation>
        <location evidence="1">Cell surface</location>
    </subcellularLocation>
</comment>
<evidence type="ECO:0000256" key="2">
    <source>
        <dbReference type="ARBA" id="ARBA00023287"/>
    </source>
</evidence>
<organism evidence="4 5">
    <name type="scientific">Cohnella yongneupensis</name>
    <dbReference type="NCBI Taxonomy" id="425006"/>
    <lineage>
        <taxon>Bacteria</taxon>
        <taxon>Bacillati</taxon>
        <taxon>Bacillota</taxon>
        <taxon>Bacilli</taxon>
        <taxon>Bacillales</taxon>
        <taxon>Paenibacillaceae</taxon>
        <taxon>Cohnella</taxon>
    </lineage>
</organism>
<evidence type="ECO:0000256" key="3">
    <source>
        <dbReference type="SAM" id="Phobius"/>
    </source>
</evidence>
<comment type="caution">
    <text evidence="4">The sequence shown here is derived from an EMBL/GenBank/DDBJ whole genome shotgun (WGS) entry which is preliminary data.</text>
</comment>
<evidence type="ECO:0000313" key="5">
    <source>
        <dbReference type="Proteomes" id="UP001596108"/>
    </source>
</evidence>
<accession>A0ABW0R281</accession>
<feature type="transmembrane region" description="Helical" evidence="3">
    <location>
        <begin position="20"/>
        <end position="40"/>
    </location>
</feature>
<keyword evidence="3" id="KW-1133">Transmembrane helix</keyword>
<dbReference type="Proteomes" id="UP001596108">
    <property type="component" value="Unassembled WGS sequence"/>
</dbReference>
<dbReference type="PROSITE" id="PS00409">
    <property type="entry name" value="PROKAR_NTER_METHYL"/>
    <property type="match status" value="1"/>
</dbReference>
<keyword evidence="3" id="KW-0812">Transmembrane</keyword>
<name>A0ABW0R281_9BACL</name>
<gene>
    <name evidence="4" type="ORF">ACFPQ4_17570</name>
</gene>
<proteinExistence type="predicted"/>
<sequence length="180" mass="19993">MKLRDRWRGWRDNESGITLIEILGAVMILSIISVSLMGYFTSGLDKSADQSRKIIAANLARLKAAEIRDEMKDPANYAKLQDLSASPYVFKEQSDLPLSLNEVDWLAPSNVNGTNYNFIVSLDKRTDNARTAQLDALMNKEPEQYLVPMSITVYWDVPAGASPAATKSTTIDSYVVNQGD</sequence>
<keyword evidence="5" id="KW-1185">Reference proteome</keyword>
<dbReference type="RefSeq" id="WP_378113186.1">
    <property type="nucleotide sequence ID" value="NZ_JBHSNC010000052.1"/>
</dbReference>
<evidence type="ECO:0000313" key="4">
    <source>
        <dbReference type="EMBL" id="MFC5531231.1"/>
    </source>
</evidence>
<evidence type="ECO:0000256" key="1">
    <source>
        <dbReference type="ARBA" id="ARBA00004241"/>
    </source>
</evidence>
<protein>
    <submittedName>
        <fullName evidence="4">Prepilin-type N-terminal cleavage/methylation domain-containing protein</fullName>
    </submittedName>
</protein>